<dbReference type="EMBL" id="JBFOLK010000014">
    <property type="protein sequence ID" value="KAL2461821.1"/>
    <property type="molecule type" value="Genomic_DNA"/>
</dbReference>
<organism evidence="1 2">
    <name type="scientific">Abeliophyllum distichum</name>
    <dbReference type="NCBI Taxonomy" id="126358"/>
    <lineage>
        <taxon>Eukaryota</taxon>
        <taxon>Viridiplantae</taxon>
        <taxon>Streptophyta</taxon>
        <taxon>Embryophyta</taxon>
        <taxon>Tracheophyta</taxon>
        <taxon>Spermatophyta</taxon>
        <taxon>Magnoliopsida</taxon>
        <taxon>eudicotyledons</taxon>
        <taxon>Gunneridae</taxon>
        <taxon>Pentapetalae</taxon>
        <taxon>asterids</taxon>
        <taxon>lamiids</taxon>
        <taxon>Lamiales</taxon>
        <taxon>Oleaceae</taxon>
        <taxon>Forsythieae</taxon>
        <taxon>Abeliophyllum</taxon>
    </lineage>
</organism>
<evidence type="ECO:0000313" key="2">
    <source>
        <dbReference type="Proteomes" id="UP001604336"/>
    </source>
</evidence>
<evidence type="ECO:0000313" key="1">
    <source>
        <dbReference type="EMBL" id="KAL2461821.1"/>
    </source>
</evidence>
<dbReference type="Pfam" id="PF08284">
    <property type="entry name" value="RVP_2"/>
    <property type="match status" value="1"/>
</dbReference>
<dbReference type="AlphaFoldDB" id="A0ABD1PD55"/>
<gene>
    <name evidence="1" type="ORF">Adt_45241</name>
</gene>
<accession>A0ABD1PD55</accession>
<proteinExistence type="predicted"/>
<comment type="caution">
    <text evidence="1">The sequence shown here is derived from an EMBL/GenBank/DDBJ whole genome shotgun (WGS) entry which is preliminary data.</text>
</comment>
<name>A0ABD1PD55_9LAMI</name>
<keyword evidence="2" id="KW-1185">Reference proteome</keyword>
<reference evidence="2" key="1">
    <citation type="submission" date="2024-07" db="EMBL/GenBank/DDBJ databases">
        <title>Two chromosome-level genome assemblies of Korean endemic species Abeliophyllum distichum and Forsythia ovata (Oleaceae).</title>
        <authorList>
            <person name="Jang H."/>
        </authorList>
    </citation>
    <scope>NUCLEOTIDE SEQUENCE [LARGE SCALE GENOMIC DNA]</scope>
</reference>
<dbReference type="Proteomes" id="UP001604336">
    <property type="component" value="Unassembled WGS sequence"/>
</dbReference>
<protein>
    <submittedName>
        <fullName evidence="1">CCHC-type domain-containing protein</fullName>
    </submittedName>
</protein>
<sequence length="107" mass="11965">MSYVTDDRGSGDLTWTWTSMGTSSQKGQVGRPKTQGRVFAVTWRDAKESPDVVMDVFSIFGRNARCLIDSCTTHSFISYAFAIHADRMLEPLDSGLSCVDPSRRFTF</sequence>